<feature type="region of interest" description="Disordered" evidence="1">
    <location>
        <begin position="1"/>
        <end position="32"/>
    </location>
</feature>
<dbReference type="STRING" id="210143.A0A1R3G182"/>
<dbReference type="InterPro" id="IPR000477">
    <property type="entry name" value="RT_dom"/>
</dbReference>
<dbReference type="Proteomes" id="UP000188268">
    <property type="component" value="Unassembled WGS sequence"/>
</dbReference>
<protein>
    <submittedName>
        <fullName evidence="3">Reverse transcriptase</fullName>
    </submittedName>
</protein>
<dbReference type="Pfam" id="PF14111">
    <property type="entry name" value="DUF4283"/>
    <property type="match status" value="1"/>
</dbReference>
<dbReference type="EMBL" id="AWWV01015692">
    <property type="protein sequence ID" value="OMO51807.1"/>
    <property type="molecule type" value="Genomic_DNA"/>
</dbReference>
<dbReference type="PROSITE" id="PS50878">
    <property type="entry name" value="RT_POL"/>
    <property type="match status" value="1"/>
</dbReference>
<feature type="region of interest" description="Disordered" evidence="1">
    <location>
        <begin position="283"/>
        <end position="302"/>
    </location>
</feature>
<gene>
    <name evidence="3" type="ORF">CCACVL1_29577</name>
</gene>
<evidence type="ECO:0000256" key="1">
    <source>
        <dbReference type="SAM" id="MobiDB-lite"/>
    </source>
</evidence>
<dbReference type="Gene3D" id="3.60.10.10">
    <property type="entry name" value="Endonuclease/exonuclease/phosphatase"/>
    <property type="match status" value="1"/>
</dbReference>
<dbReference type="InterPro" id="IPR036691">
    <property type="entry name" value="Endo/exonu/phosph_ase_sf"/>
</dbReference>
<feature type="domain" description="Reverse transcriptase" evidence="2">
    <location>
        <begin position="882"/>
        <end position="1119"/>
    </location>
</feature>
<dbReference type="PANTHER" id="PTHR33116">
    <property type="entry name" value="REVERSE TRANSCRIPTASE ZINC-BINDING DOMAIN-CONTAINING PROTEIN-RELATED-RELATED"/>
    <property type="match status" value="1"/>
</dbReference>
<accession>A0A1R3G182</accession>
<dbReference type="InterPro" id="IPR043502">
    <property type="entry name" value="DNA/RNA_pol_sf"/>
</dbReference>
<keyword evidence="3" id="KW-0548">Nucleotidyltransferase</keyword>
<keyword evidence="4" id="KW-1185">Reference proteome</keyword>
<dbReference type="Pfam" id="PF13966">
    <property type="entry name" value="zf-RVT"/>
    <property type="match status" value="1"/>
</dbReference>
<dbReference type="InterPro" id="IPR026960">
    <property type="entry name" value="RVT-Znf"/>
</dbReference>
<evidence type="ECO:0000313" key="3">
    <source>
        <dbReference type="EMBL" id="OMO51807.1"/>
    </source>
</evidence>
<dbReference type="GO" id="GO:0003964">
    <property type="term" value="F:RNA-directed DNA polymerase activity"/>
    <property type="evidence" value="ECO:0007669"/>
    <property type="project" value="UniProtKB-KW"/>
</dbReference>
<organism evidence="3 4">
    <name type="scientific">Corchorus capsularis</name>
    <name type="common">Jute</name>
    <dbReference type="NCBI Taxonomy" id="210143"/>
    <lineage>
        <taxon>Eukaryota</taxon>
        <taxon>Viridiplantae</taxon>
        <taxon>Streptophyta</taxon>
        <taxon>Embryophyta</taxon>
        <taxon>Tracheophyta</taxon>
        <taxon>Spermatophyta</taxon>
        <taxon>Magnoliopsida</taxon>
        <taxon>eudicotyledons</taxon>
        <taxon>Gunneridae</taxon>
        <taxon>Pentapetalae</taxon>
        <taxon>rosids</taxon>
        <taxon>malvids</taxon>
        <taxon>Malvales</taxon>
        <taxon>Malvaceae</taxon>
        <taxon>Grewioideae</taxon>
        <taxon>Apeibeae</taxon>
        <taxon>Corchorus</taxon>
    </lineage>
</organism>
<dbReference type="Gramene" id="OMO51807">
    <property type="protein sequence ID" value="OMO51807"/>
    <property type="gene ID" value="CCACVL1_29577"/>
</dbReference>
<dbReference type="OMA" id="CVENASM"/>
<dbReference type="CDD" id="cd01650">
    <property type="entry name" value="RT_nLTR_like"/>
    <property type="match status" value="1"/>
</dbReference>
<dbReference type="SUPFAM" id="SSF56672">
    <property type="entry name" value="DNA/RNA polymerases"/>
    <property type="match status" value="1"/>
</dbReference>
<sequence length="1457" mass="163963">MEFRGRSGEEDDQLELSTKKVKAAAGPADGQAQPMLSFKDAMMGGRGIPSPGAGYDEFGSLESDEGLIHIAERDGWPLISLSENFKAQIRRQWEDCLIVKPLGRNISYNVLCDRLHKLWCPKGDWDLIDVGHGFCIAKFSSLEDLRYVMDEGPWTVFGHYLTMRRWQPDFTRFLQLSSPLQFGFDFRVCLLNILNQDSLWQWVILLARLSKWIQLQSMPPEGGLLGFASKWSSVSLWCRRVGLRGPCAFCPQVDESNVNPVENGVKQQGVTNDGSLQQGNIVGGGAQREPTVNPPTGDFGPWMIAQSRKPRRNVNHIPKSRVPLNSGKDDREVEAWAQGVYKASGTSAGPKAGVNKAQKLPRKTINVGPSNVNKKAVDSNKAVGFKEVEAIRSSVHQSSLRVNAVIEKVVRTSPARVGENSDFAELTHDDAMEDTFHSPELDVGRGAGNKKFRRHVIDMINIYKSSIMAVVEPRVSGATARRVLRELRMPKFHIADPEGFAGGIWLCWEESILSLEVVFSSSQMVHAFVQKPGMSKFLLTIVYASPILEIRRRLWSSMVDFSESVDVPWVVMGDFNDVANSSEKLCGQAPSIGRCLSFNGMILSCGLIDLGFNGPSFTWYNKRKGLARVQERLDRVLANANWRLLFPDAMVQHLPRLHSDHCPILLYSWANFDGDICGKGEKLAELLQAWNKDEFGNIFERKKQLRARIAGLQCSLSLHYSHQLQMLETDLLREYNQILQQEETFWAQNSRVQWLQQGEKNTRFFHLSTICRRRRKRISMLRNNDGKWVTENAPLQTLVLNFYRGLYANEEGERVALESLLQPTISPIDVGKLTHDIAPSEVRAALFQMKPWKAPGVDGFQAGFFQNCWESVGQDLLDLVQDAFRTGSFNVNLNQTLIVLIPNVGNPEYVKQFRPISLCTVAYKLIIKVLVNRLRPLLGDLIGPLQSSFIHGRQAANNIFIAQEMIHTIKKSKSKNGLMAIKIDLENAYDRLIMFCVENASMSVLWNGEKTEFFQPGRGLRQGDPISPYLFVLCMERLGHLILHEVQNGSWKPIVMGRGGPSISHLFFADDLFLFGRATEQQANVIRQVLDAFCDASGAKVSLDKFKLYIPPQGLGGMLKKVVKGTFRELVDKVSNRLNGWKCKFLSLAGRATLVSSVTSSIPTYSMLTTKIPQGVIAKLDCLNRRFLWGGSEDRRTINLVRWEEVCKPKIFGGLGLRSMEFHNRVLLQKTAWRFLMEPDSLWVRLLKSKYAIPDDVVSFVKTNVSKPLWSYSWRGLFGALSELIRGLKWRIDSGSNVCFWTDVWLEKPIVTSFAVVPPYVNNEARVSDFIDGDGQWNSDLIFAQLPLDTAMQVIGYPLPRVMALEDSHVWASTANGKFTTPSAYMNLLQEVGINLSGYLTWLWKLNIPSRWIFFLWLAWRGRLVTNGLRFNWGMAASASCVLCGAPVEGEGSSTGG</sequence>
<dbReference type="PANTHER" id="PTHR33116:SF78">
    <property type="entry name" value="OS12G0587133 PROTEIN"/>
    <property type="match status" value="1"/>
</dbReference>
<dbReference type="InterPro" id="IPR025558">
    <property type="entry name" value="DUF4283"/>
</dbReference>
<feature type="compositionally biased region" description="Low complexity" evidence="1">
    <location>
        <begin position="23"/>
        <end position="32"/>
    </location>
</feature>
<keyword evidence="3" id="KW-0695">RNA-directed DNA polymerase</keyword>
<keyword evidence="3" id="KW-0808">Transferase</keyword>
<evidence type="ECO:0000313" key="4">
    <source>
        <dbReference type="Proteomes" id="UP000188268"/>
    </source>
</evidence>
<name>A0A1R3G182_COCAP</name>
<dbReference type="OrthoDB" id="1002131at2759"/>
<evidence type="ECO:0000259" key="2">
    <source>
        <dbReference type="PROSITE" id="PS50878"/>
    </source>
</evidence>
<comment type="caution">
    <text evidence="3">The sequence shown here is derived from an EMBL/GenBank/DDBJ whole genome shotgun (WGS) entry which is preliminary data.</text>
</comment>
<dbReference type="Pfam" id="PF00078">
    <property type="entry name" value="RVT_1"/>
    <property type="match status" value="1"/>
</dbReference>
<dbReference type="SUPFAM" id="SSF56219">
    <property type="entry name" value="DNase I-like"/>
    <property type="match status" value="1"/>
</dbReference>
<proteinExistence type="predicted"/>
<reference evidence="3 4" key="1">
    <citation type="submission" date="2013-09" db="EMBL/GenBank/DDBJ databases">
        <title>Corchorus capsularis genome sequencing.</title>
        <authorList>
            <person name="Alam M."/>
            <person name="Haque M.S."/>
            <person name="Islam M.S."/>
            <person name="Emdad E.M."/>
            <person name="Islam M.M."/>
            <person name="Ahmed B."/>
            <person name="Halim A."/>
            <person name="Hossen Q.M.M."/>
            <person name="Hossain M.Z."/>
            <person name="Ahmed R."/>
            <person name="Khan M.M."/>
            <person name="Islam R."/>
            <person name="Rashid M.M."/>
            <person name="Khan S.A."/>
            <person name="Rahman M.S."/>
            <person name="Alam M."/>
        </authorList>
    </citation>
    <scope>NUCLEOTIDE SEQUENCE [LARGE SCALE GENOMIC DNA]</scope>
    <source>
        <strain evidence="4">cv. CVL-1</strain>
        <tissue evidence="3">Whole seedling</tissue>
    </source>
</reference>